<evidence type="ECO:0000313" key="2">
    <source>
        <dbReference type="Proteomes" id="UP001185792"/>
    </source>
</evidence>
<protein>
    <submittedName>
        <fullName evidence="1">Uncharacterized protein</fullName>
    </submittedName>
</protein>
<comment type="caution">
    <text evidence="1">The sequence shown here is derived from an EMBL/GenBank/DDBJ whole genome shotgun (WGS) entry which is preliminary data.</text>
</comment>
<organism evidence="1 2">
    <name type="scientific">Williamsia marianensis</name>
    <dbReference type="NCBI Taxonomy" id="85044"/>
    <lineage>
        <taxon>Bacteria</taxon>
        <taxon>Bacillati</taxon>
        <taxon>Actinomycetota</taxon>
        <taxon>Actinomycetes</taxon>
        <taxon>Mycobacteriales</taxon>
        <taxon>Nocardiaceae</taxon>
        <taxon>Williamsia</taxon>
    </lineage>
</organism>
<proteinExistence type="predicted"/>
<sequence>MLAAADTYTHTELAYHFASVVRSHDAARHRIAAIARTLHRANPLEDT</sequence>
<accession>A0ABU4EZP9</accession>
<dbReference type="EMBL" id="JAWLUM010000005">
    <property type="protein sequence ID" value="MDV7136729.1"/>
    <property type="molecule type" value="Genomic_DNA"/>
</dbReference>
<evidence type="ECO:0000313" key="1">
    <source>
        <dbReference type="EMBL" id="MDV7136729.1"/>
    </source>
</evidence>
<gene>
    <name evidence="1" type="ORF">R4198_23800</name>
</gene>
<dbReference type="Proteomes" id="UP001185792">
    <property type="component" value="Unassembled WGS sequence"/>
</dbReference>
<keyword evidence="2" id="KW-1185">Reference proteome</keyword>
<name>A0ABU4EZP9_WILMA</name>
<reference evidence="1 2" key="1">
    <citation type="submission" date="2023-10" db="EMBL/GenBank/DDBJ databases">
        <title>Development of a sustainable strategy for remediation of hydrocarbon-contaminated territories based on the waste exchange concept.</title>
        <authorList>
            <person name="Krivoruchko A."/>
        </authorList>
    </citation>
    <scope>NUCLEOTIDE SEQUENCE [LARGE SCALE GENOMIC DNA]</scope>
    <source>
        <strain evidence="1 2">IEGM 1236</strain>
    </source>
</reference>
<dbReference type="RefSeq" id="WP_317714704.1">
    <property type="nucleotide sequence ID" value="NZ_JAWLUM010000005.1"/>
</dbReference>